<dbReference type="Pfam" id="PF13639">
    <property type="entry name" value="zf-RING_2"/>
    <property type="match status" value="1"/>
</dbReference>
<dbReference type="AlphaFoldDB" id="A0A6A4NLN2"/>
<accession>A0A6A4NLN2</accession>
<dbReference type="PROSITE" id="PS51257">
    <property type="entry name" value="PROKAR_LIPOPROTEIN"/>
    <property type="match status" value="1"/>
</dbReference>
<dbReference type="InterPro" id="IPR045899">
    <property type="entry name" value="ATL71-like"/>
</dbReference>
<keyword evidence="2" id="KW-0472">Membrane</keyword>
<dbReference type="InterPro" id="IPR001841">
    <property type="entry name" value="Znf_RING"/>
</dbReference>
<evidence type="ECO:0000313" key="5">
    <source>
        <dbReference type="Proteomes" id="UP000447434"/>
    </source>
</evidence>
<reference evidence="5" key="1">
    <citation type="journal article" date="2020" name="Nat. Commun.">
        <title>Genome sequence of the cluster root forming white lupin.</title>
        <authorList>
            <person name="Hufnagel B."/>
            <person name="Marques A."/>
            <person name="Soriano A."/>
            <person name="Marques L."/>
            <person name="Divol F."/>
            <person name="Doumas P."/>
            <person name="Sallet E."/>
            <person name="Mancinotti D."/>
            <person name="Carrere S."/>
            <person name="Marande W."/>
            <person name="Arribat S."/>
            <person name="Keller J."/>
            <person name="Huneau C."/>
            <person name="Blein T."/>
            <person name="Aime D."/>
            <person name="Laguerre M."/>
            <person name="Taylor J."/>
            <person name="Schubert V."/>
            <person name="Nelson M."/>
            <person name="Geu-Flores F."/>
            <person name="Crespi M."/>
            <person name="Gallardo-Guerrero K."/>
            <person name="Delaux P.-M."/>
            <person name="Salse J."/>
            <person name="Berges H."/>
            <person name="Guyot R."/>
            <person name="Gouzy J."/>
            <person name="Peret B."/>
        </authorList>
    </citation>
    <scope>NUCLEOTIDE SEQUENCE [LARGE SCALE GENOMIC DNA]</scope>
    <source>
        <strain evidence="5">cv. Amiga</strain>
    </source>
</reference>
<feature type="domain" description="RING-type" evidence="3">
    <location>
        <begin position="92"/>
        <end position="134"/>
    </location>
</feature>
<keyword evidence="2" id="KW-1133">Transmembrane helix</keyword>
<dbReference type="SMART" id="SM00184">
    <property type="entry name" value="RING"/>
    <property type="match status" value="1"/>
</dbReference>
<evidence type="ECO:0000313" key="4">
    <source>
        <dbReference type="EMBL" id="KAE9589801.1"/>
    </source>
</evidence>
<dbReference type="EMBL" id="WOCE01000021">
    <property type="protein sequence ID" value="KAE9589801.1"/>
    <property type="molecule type" value="Genomic_DNA"/>
</dbReference>
<dbReference type="CDD" id="cd16454">
    <property type="entry name" value="RING-H2_PA-TM-RING"/>
    <property type="match status" value="1"/>
</dbReference>
<protein>
    <submittedName>
        <fullName evidence="4">Putative transcription factor C2H2 family</fullName>
    </submittedName>
</protein>
<dbReference type="Proteomes" id="UP000447434">
    <property type="component" value="Chromosome 21"/>
</dbReference>
<dbReference type="PANTHER" id="PTHR46719:SF14">
    <property type="entry name" value="TRANSCRIPTION FACTOR C2H2 FAMILY-RELATED"/>
    <property type="match status" value="1"/>
</dbReference>
<comment type="caution">
    <text evidence="4">The sequence shown here is derived from an EMBL/GenBank/DDBJ whole genome shotgun (WGS) entry which is preliminary data.</text>
</comment>
<name>A0A6A4NLN2_LUPAL</name>
<evidence type="ECO:0000256" key="1">
    <source>
        <dbReference type="PROSITE-ProRule" id="PRU00175"/>
    </source>
</evidence>
<gene>
    <name evidence="4" type="ORF">Lalb_Chr21g0312781</name>
</gene>
<dbReference type="PANTHER" id="PTHR46719">
    <property type="entry name" value="TRANSCRIPTION FACTOR C2H2 FAMILY-RELATED"/>
    <property type="match status" value="1"/>
</dbReference>
<keyword evidence="1" id="KW-0479">Metal-binding</keyword>
<keyword evidence="5" id="KW-1185">Reference proteome</keyword>
<dbReference type="OrthoDB" id="8062037at2759"/>
<keyword evidence="1" id="KW-0863">Zinc-finger</keyword>
<dbReference type="PROSITE" id="PS50089">
    <property type="entry name" value="ZF_RING_2"/>
    <property type="match status" value="1"/>
</dbReference>
<dbReference type="InterPro" id="IPR013083">
    <property type="entry name" value="Znf_RING/FYVE/PHD"/>
</dbReference>
<sequence length="137" mass="15914">MIYMKVMDYNYLELGLFFLTLTIFSIFVTYVSIACTIIGENVRDSNQSVTMSMRPDPCIDENARILERYPTLQYSKAKYCNNNNTSSTCSCCSICLLDYKESDLVRVLSECNHFFHSSCVDPWLIMNLTCPICRKRY</sequence>
<dbReference type="Gene3D" id="3.30.40.10">
    <property type="entry name" value="Zinc/RING finger domain, C3HC4 (zinc finger)"/>
    <property type="match status" value="1"/>
</dbReference>
<feature type="transmembrane region" description="Helical" evidence="2">
    <location>
        <begin position="12"/>
        <end position="33"/>
    </location>
</feature>
<dbReference type="GO" id="GO:0008270">
    <property type="term" value="F:zinc ion binding"/>
    <property type="evidence" value="ECO:0007669"/>
    <property type="project" value="UniProtKB-KW"/>
</dbReference>
<proteinExistence type="predicted"/>
<evidence type="ECO:0000256" key="2">
    <source>
        <dbReference type="SAM" id="Phobius"/>
    </source>
</evidence>
<dbReference type="SUPFAM" id="SSF57850">
    <property type="entry name" value="RING/U-box"/>
    <property type="match status" value="1"/>
</dbReference>
<keyword evidence="1" id="KW-0862">Zinc</keyword>
<evidence type="ECO:0000259" key="3">
    <source>
        <dbReference type="PROSITE" id="PS50089"/>
    </source>
</evidence>
<organism evidence="4 5">
    <name type="scientific">Lupinus albus</name>
    <name type="common">White lupine</name>
    <name type="synonym">Lupinus termis</name>
    <dbReference type="NCBI Taxonomy" id="3870"/>
    <lineage>
        <taxon>Eukaryota</taxon>
        <taxon>Viridiplantae</taxon>
        <taxon>Streptophyta</taxon>
        <taxon>Embryophyta</taxon>
        <taxon>Tracheophyta</taxon>
        <taxon>Spermatophyta</taxon>
        <taxon>Magnoliopsida</taxon>
        <taxon>eudicotyledons</taxon>
        <taxon>Gunneridae</taxon>
        <taxon>Pentapetalae</taxon>
        <taxon>rosids</taxon>
        <taxon>fabids</taxon>
        <taxon>Fabales</taxon>
        <taxon>Fabaceae</taxon>
        <taxon>Papilionoideae</taxon>
        <taxon>50 kb inversion clade</taxon>
        <taxon>genistoids sensu lato</taxon>
        <taxon>core genistoids</taxon>
        <taxon>Genisteae</taxon>
        <taxon>Lupinus</taxon>
    </lineage>
</organism>
<keyword evidence="2" id="KW-0812">Transmembrane</keyword>